<keyword evidence="3" id="KW-1185">Reference proteome</keyword>
<reference evidence="4" key="1">
    <citation type="submission" date="2025-08" db="UniProtKB">
        <authorList>
            <consortium name="RefSeq"/>
        </authorList>
    </citation>
    <scope>IDENTIFICATION</scope>
</reference>
<proteinExistence type="predicted"/>
<evidence type="ECO:0000313" key="4">
    <source>
        <dbReference type="RefSeq" id="XP_022082068.1"/>
    </source>
</evidence>
<dbReference type="GO" id="GO:0005737">
    <property type="term" value="C:cytoplasm"/>
    <property type="evidence" value="ECO:0007669"/>
    <property type="project" value="TreeGrafter"/>
</dbReference>
<dbReference type="KEGG" id="aplc:110974601"/>
<dbReference type="AlphaFoldDB" id="A0A8B7XMM5"/>
<dbReference type="RefSeq" id="XP_022082068.1">
    <property type="nucleotide sequence ID" value="XM_022226376.1"/>
</dbReference>
<dbReference type="GO" id="GO:0005815">
    <property type="term" value="C:microtubule organizing center"/>
    <property type="evidence" value="ECO:0007669"/>
    <property type="project" value="TreeGrafter"/>
</dbReference>
<name>A0A8B7XMM5_ACAPL</name>
<dbReference type="PANTHER" id="PTHR18947:SF28">
    <property type="entry name" value="GIRDIN, ISOFORM A"/>
    <property type="match status" value="1"/>
</dbReference>
<dbReference type="OrthoDB" id="10051619at2759"/>
<evidence type="ECO:0000313" key="3">
    <source>
        <dbReference type="Proteomes" id="UP000694845"/>
    </source>
</evidence>
<accession>A0A8B7XMM5</accession>
<feature type="compositionally biased region" description="Low complexity" evidence="2">
    <location>
        <begin position="431"/>
        <end position="443"/>
    </location>
</feature>
<keyword evidence="1" id="KW-0175">Coiled coil</keyword>
<evidence type="ECO:0000256" key="1">
    <source>
        <dbReference type="SAM" id="Coils"/>
    </source>
</evidence>
<dbReference type="GO" id="GO:0008017">
    <property type="term" value="F:microtubule binding"/>
    <property type="evidence" value="ECO:0007669"/>
    <property type="project" value="TreeGrafter"/>
</dbReference>
<dbReference type="Proteomes" id="UP000694845">
    <property type="component" value="Unplaced"/>
</dbReference>
<dbReference type="GO" id="GO:0031122">
    <property type="term" value="P:cytoplasmic microtubule organization"/>
    <property type="evidence" value="ECO:0007669"/>
    <property type="project" value="TreeGrafter"/>
</dbReference>
<feature type="coiled-coil region" evidence="1">
    <location>
        <begin position="334"/>
        <end position="396"/>
    </location>
</feature>
<feature type="coiled-coil region" evidence="1">
    <location>
        <begin position="477"/>
        <end position="532"/>
    </location>
</feature>
<gene>
    <name evidence="4" type="primary">LOC110974601</name>
</gene>
<dbReference type="Gene3D" id="1.10.287.1490">
    <property type="match status" value="1"/>
</dbReference>
<dbReference type="GO" id="GO:0051959">
    <property type="term" value="F:dynein light intermediate chain binding"/>
    <property type="evidence" value="ECO:0007669"/>
    <property type="project" value="TreeGrafter"/>
</dbReference>
<feature type="coiled-coil region" evidence="1">
    <location>
        <begin position="568"/>
        <end position="805"/>
    </location>
</feature>
<dbReference type="PANTHER" id="PTHR18947">
    <property type="entry name" value="HOOK PROTEINS"/>
    <property type="match status" value="1"/>
</dbReference>
<organism evidence="3 4">
    <name type="scientific">Acanthaster planci</name>
    <name type="common">Crown-of-thorns starfish</name>
    <dbReference type="NCBI Taxonomy" id="133434"/>
    <lineage>
        <taxon>Eukaryota</taxon>
        <taxon>Metazoa</taxon>
        <taxon>Echinodermata</taxon>
        <taxon>Eleutherozoa</taxon>
        <taxon>Asterozoa</taxon>
        <taxon>Asteroidea</taxon>
        <taxon>Valvatacea</taxon>
        <taxon>Valvatida</taxon>
        <taxon>Acanthasteridae</taxon>
        <taxon>Acanthaster</taxon>
    </lineage>
</organism>
<feature type="region of interest" description="Disordered" evidence="2">
    <location>
        <begin position="423"/>
        <end position="449"/>
    </location>
</feature>
<feature type="region of interest" description="Disordered" evidence="2">
    <location>
        <begin position="15"/>
        <end position="35"/>
    </location>
</feature>
<dbReference type="GO" id="GO:0030705">
    <property type="term" value="P:cytoskeleton-dependent intracellular transport"/>
    <property type="evidence" value="ECO:0007669"/>
    <property type="project" value="TreeGrafter"/>
</dbReference>
<evidence type="ECO:0000256" key="2">
    <source>
        <dbReference type="SAM" id="MobiDB-lite"/>
    </source>
</evidence>
<protein>
    <submittedName>
        <fullName evidence="4">Myosin-4-like</fullName>
    </submittedName>
</protein>
<dbReference type="GeneID" id="110974601"/>
<feature type="compositionally biased region" description="Basic and acidic residues" evidence="2">
    <location>
        <begin position="884"/>
        <end position="899"/>
    </location>
</feature>
<dbReference type="OMA" id="RAKMRQW"/>
<feature type="region of interest" description="Disordered" evidence="2">
    <location>
        <begin position="873"/>
        <end position="903"/>
    </location>
</feature>
<sequence length="979" mass="110960">MPLKALTSSPAKLCRGLRRTSDPNPGRKTQRRLKKSSFEKNFDEELLQFVHRSPANLSGEGTREARAPTPSLPYSKDFGSFDLTLCLAGDGRCVVLVEYEHRVFINGRQIYIQDSGMVVDRSGRPNAQFQGYYDRAIAAKKCLRGKGSRNGGKRRTRHARDISIQREEMTTSYDRDGGGNDQREMLERNCGVTFESELIELEAAFGRIIARLCKIILDVIGHETTDTESTDSDDLSDNGQRRDRLQTTLDRLSDQFHSVIELSSSLKAQHESAEAVQNMWLADDGACLLSGGDTTGQMERDTNEIDTVQDIACEKSLPHSCVYVPKPHQLWEENQALRKDIRTLEIELQQLELLHKKVEDQFFDAETERVDAQNQVAAFIAENEALKKQLDRMTSRIKGGKCDADSVSEGSATNLLSRFARKLSGSSRQTSPPKKAASPPCSSSDEHSNDVLKLEAAHFQNEKEPNVLKEFEALDRQHNLRSEMKRLRQVYRSMEEDMEKLGEENRSLRVRVMKMERERKEMKEKIRDTDSILEGRNREIEQLDSVNSKLDAKCALLTSEKASLGTELVRVNAVYAETSSRLKTLERELVELENKHKEAETEKQQCLDKLDLLNQSHLEECNRTTKLMKEKTSIEGQLSRLRREHGDVAAELDKLRVENAANAKGRLQAEKEAGRLELELQEAERSRTELAENLFHLRRNLAKSETNCKSLEREGGEMKNKCSKLEAEAAELRSKSEELYLGNRMLEEENSCLKEMNRELQRENAEMQDTVASLTDANAGIRAKMRQWNRDNISMENKMKKLIRAKAELHGVIRQLNTVHSDIESRFEKLDSEYADFESRLTKGAKAPTTSEEDQAAVLEEDIQREYEQLKKQLQDQAGQGKAGGEKLEGRRSKIEVQRRSSSKGVDNLKNEVAQLEKEILREAGNSGGLKGSPRLGNDVTFVSACSDLESEEPGLWWDDMGELNTSVISGNEDTTVRK</sequence>